<organism evidence="2 3">
    <name type="scientific">Bellilinea caldifistulae</name>
    <dbReference type="NCBI Taxonomy" id="360411"/>
    <lineage>
        <taxon>Bacteria</taxon>
        <taxon>Bacillati</taxon>
        <taxon>Chloroflexota</taxon>
        <taxon>Anaerolineae</taxon>
        <taxon>Anaerolineales</taxon>
        <taxon>Anaerolineaceae</taxon>
        <taxon>Bellilinea</taxon>
    </lineage>
</organism>
<name>A0A0P6XMH3_9CHLR</name>
<dbReference type="RefSeq" id="WP_061917202.1">
    <property type="nucleotide sequence ID" value="NZ_DF967971.1"/>
</dbReference>
<dbReference type="AlphaFoldDB" id="A0A0P6XMH3"/>
<feature type="transmembrane region" description="Helical" evidence="1">
    <location>
        <begin position="12"/>
        <end position="35"/>
    </location>
</feature>
<dbReference type="STRING" id="360411.AC812_15120"/>
<comment type="caution">
    <text evidence="2">The sequence shown here is derived from an EMBL/GenBank/DDBJ whole genome shotgun (WGS) entry which is preliminary data.</text>
</comment>
<dbReference type="EMBL" id="LGHJ01000021">
    <property type="protein sequence ID" value="KPL73117.1"/>
    <property type="molecule type" value="Genomic_DNA"/>
</dbReference>
<keyword evidence="1" id="KW-0472">Membrane</keyword>
<evidence type="ECO:0000313" key="3">
    <source>
        <dbReference type="Proteomes" id="UP000050514"/>
    </source>
</evidence>
<keyword evidence="1" id="KW-0812">Transmembrane</keyword>
<proteinExistence type="predicted"/>
<dbReference type="Proteomes" id="UP000050514">
    <property type="component" value="Unassembled WGS sequence"/>
</dbReference>
<reference evidence="2 3" key="1">
    <citation type="submission" date="2015-07" db="EMBL/GenBank/DDBJ databases">
        <title>Draft genome of Bellilinea caldifistulae DSM 17877.</title>
        <authorList>
            <person name="Hemp J."/>
            <person name="Ward L.M."/>
            <person name="Pace L.A."/>
            <person name="Fischer W.W."/>
        </authorList>
    </citation>
    <scope>NUCLEOTIDE SEQUENCE [LARGE SCALE GENOMIC DNA]</scope>
    <source>
        <strain evidence="2 3">GOMI-1</strain>
    </source>
</reference>
<gene>
    <name evidence="2" type="ORF">AC812_15120</name>
</gene>
<accession>A0A0P6XMH3</accession>
<protein>
    <submittedName>
        <fullName evidence="2">Uncharacterized protein</fullName>
    </submittedName>
</protein>
<evidence type="ECO:0000313" key="2">
    <source>
        <dbReference type="EMBL" id="KPL73117.1"/>
    </source>
</evidence>
<sequence length="109" mass="11489">MMIFEMTRNDFLLTTAGVALCLGVIMWLIGVIVLVSRVLGGEIKRIAEQTARLAQKGIAEEVAGLIGNASGLIESLNQLVRTAAGIGVFLIIAGMLMIAAAFGLAFQIQ</sequence>
<keyword evidence="3" id="KW-1185">Reference proteome</keyword>
<evidence type="ECO:0000256" key="1">
    <source>
        <dbReference type="SAM" id="Phobius"/>
    </source>
</evidence>
<keyword evidence="1" id="KW-1133">Transmembrane helix</keyword>
<feature type="transmembrane region" description="Helical" evidence="1">
    <location>
        <begin position="83"/>
        <end position="106"/>
    </location>
</feature>
<dbReference type="OrthoDB" id="164319at2"/>